<dbReference type="Pfam" id="PF05995">
    <property type="entry name" value="CDO_I"/>
    <property type="match status" value="1"/>
</dbReference>
<protein>
    <recommendedName>
        <fullName evidence="9">Cysteine dioxygenase</fullName>
    </recommendedName>
</protein>
<evidence type="ECO:0000313" key="7">
    <source>
        <dbReference type="EMBL" id="ARI75745.1"/>
    </source>
</evidence>
<feature type="binding site" evidence="6">
    <location>
        <position position="74"/>
    </location>
    <ligand>
        <name>Fe cation</name>
        <dbReference type="ChEBI" id="CHEBI:24875"/>
        <note>catalytic</note>
    </ligand>
</feature>
<dbReference type="Proteomes" id="UP000192527">
    <property type="component" value="Chromosome"/>
</dbReference>
<gene>
    <name evidence="7" type="ORF">HM131_02390</name>
</gene>
<dbReference type="RefSeq" id="WP_085027577.1">
    <property type="nucleotide sequence ID" value="NZ_CP020772.1"/>
</dbReference>
<dbReference type="OrthoDB" id="7059163at2"/>
<dbReference type="InterPro" id="IPR011051">
    <property type="entry name" value="RmlC_Cupin_sf"/>
</dbReference>
<evidence type="ECO:0000256" key="5">
    <source>
        <dbReference type="ARBA" id="ARBA00023004"/>
    </source>
</evidence>
<dbReference type="KEGG" id="hmn:HM131_02390"/>
<organism evidence="7 8">
    <name type="scientific">Halobacillus mangrovi</name>
    <dbReference type="NCBI Taxonomy" id="402384"/>
    <lineage>
        <taxon>Bacteria</taxon>
        <taxon>Bacillati</taxon>
        <taxon>Bacillota</taxon>
        <taxon>Bacilli</taxon>
        <taxon>Bacillales</taxon>
        <taxon>Bacillaceae</taxon>
        <taxon>Halobacillus</taxon>
    </lineage>
</organism>
<dbReference type="InterPro" id="IPR010300">
    <property type="entry name" value="CDO_1"/>
</dbReference>
<comment type="similarity">
    <text evidence="1">Belongs to the cysteine dioxygenase family.</text>
</comment>
<feature type="binding site" evidence="6">
    <location>
        <position position="76"/>
    </location>
    <ligand>
        <name>Fe cation</name>
        <dbReference type="ChEBI" id="CHEBI:24875"/>
        <note>catalytic</note>
    </ligand>
</feature>
<feature type="binding site" evidence="6">
    <location>
        <position position="125"/>
    </location>
    <ligand>
        <name>Fe cation</name>
        <dbReference type="ChEBI" id="CHEBI:24875"/>
        <note>catalytic</note>
    </ligand>
</feature>
<keyword evidence="4" id="KW-0560">Oxidoreductase</keyword>
<proteinExistence type="inferred from homology"/>
<sequence>MEVKQRVREKFSDLESHQPEDLKKALLDLDVSLEELMEFLHDPEGKPYYRQLLYQDDHVEMIVMNWADIACAPHDHGHSSGWIRVMSGETKQTIYKAEGNELPKPLFTEIKEKGKLFFAPKKGIHKMGSQGDEPLVTLHLYSPPIRGMKVYDLETCAACVVSSDCGAWWPEEQRQRLEEIKLQRG</sequence>
<evidence type="ECO:0000256" key="6">
    <source>
        <dbReference type="PIRSR" id="PIRSR610300-51"/>
    </source>
</evidence>
<dbReference type="STRING" id="402384.HM131_02390"/>
<dbReference type="SUPFAM" id="SSF51182">
    <property type="entry name" value="RmlC-like cupins"/>
    <property type="match status" value="1"/>
</dbReference>
<dbReference type="GO" id="GO:0008198">
    <property type="term" value="F:ferrous iron binding"/>
    <property type="evidence" value="ECO:0007669"/>
    <property type="project" value="TreeGrafter"/>
</dbReference>
<dbReference type="PANTHER" id="PTHR12918">
    <property type="entry name" value="CYSTEINE DIOXYGENASE"/>
    <property type="match status" value="1"/>
</dbReference>
<accession>A0A1W5ZR28</accession>
<keyword evidence="5 6" id="KW-0408">Iron</keyword>
<evidence type="ECO:0000256" key="4">
    <source>
        <dbReference type="ARBA" id="ARBA00023002"/>
    </source>
</evidence>
<keyword evidence="3" id="KW-0223">Dioxygenase</keyword>
<dbReference type="GO" id="GO:0016702">
    <property type="term" value="F:oxidoreductase activity, acting on single donors with incorporation of molecular oxygen, incorporation of two atoms of oxygen"/>
    <property type="evidence" value="ECO:0007669"/>
    <property type="project" value="InterPro"/>
</dbReference>
<evidence type="ECO:0008006" key="9">
    <source>
        <dbReference type="Google" id="ProtNLM"/>
    </source>
</evidence>
<evidence type="ECO:0000256" key="2">
    <source>
        <dbReference type="ARBA" id="ARBA00022723"/>
    </source>
</evidence>
<evidence type="ECO:0000313" key="8">
    <source>
        <dbReference type="Proteomes" id="UP000192527"/>
    </source>
</evidence>
<evidence type="ECO:0000256" key="3">
    <source>
        <dbReference type="ARBA" id="ARBA00022964"/>
    </source>
</evidence>
<dbReference type="CDD" id="cd10548">
    <property type="entry name" value="cupin_CDO"/>
    <property type="match status" value="1"/>
</dbReference>
<dbReference type="Gene3D" id="2.60.120.10">
    <property type="entry name" value="Jelly Rolls"/>
    <property type="match status" value="1"/>
</dbReference>
<name>A0A1W5ZR28_9BACI</name>
<reference evidence="7 8" key="1">
    <citation type="submission" date="2017-04" db="EMBL/GenBank/DDBJ databases">
        <title>The whole genome sequencing and assembly of Halobacillus mangrovi strain.</title>
        <authorList>
            <person name="Lee S.-J."/>
            <person name="Park M.-K."/>
            <person name="Kim J.-Y."/>
            <person name="Lee Y.-J."/>
            <person name="Yi H."/>
            <person name="Bahn Y.-S."/>
            <person name="Kim J.F."/>
            <person name="Lee D.-W."/>
        </authorList>
    </citation>
    <scope>NUCLEOTIDE SEQUENCE [LARGE SCALE GENOMIC DNA]</scope>
    <source>
        <strain evidence="7 8">KTB 131</strain>
    </source>
</reference>
<keyword evidence="8" id="KW-1185">Reference proteome</keyword>
<dbReference type="EMBL" id="CP020772">
    <property type="protein sequence ID" value="ARI75745.1"/>
    <property type="molecule type" value="Genomic_DNA"/>
</dbReference>
<dbReference type="InterPro" id="IPR014710">
    <property type="entry name" value="RmlC-like_jellyroll"/>
</dbReference>
<dbReference type="AlphaFoldDB" id="A0A1W5ZR28"/>
<dbReference type="PANTHER" id="PTHR12918:SF1">
    <property type="entry name" value="CYSTEINE DIOXYGENASE TYPE 1"/>
    <property type="match status" value="1"/>
</dbReference>
<evidence type="ECO:0000256" key="1">
    <source>
        <dbReference type="ARBA" id="ARBA00006622"/>
    </source>
</evidence>
<keyword evidence="2 6" id="KW-0479">Metal-binding</keyword>